<organism evidence="2 3">
    <name type="scientific">Neotabrizicola shimadae</name>
    <dbReference type="NCBI Taxonomy" id="2807096"/>
    <lineage>
        <taxon>Bacteria</taxon>
        <taxon>Pseudomonadati</taxon>
        <taxon>Pseudomonadota</taxon>
        <taxon>Alphaproteobacteria</taxon>
        <taxon>Rhodobacterales</taxon>
        <taxon>Paracoccaceae</taxon>
        <taxon>Neotabrizicola</taxon>
    </lineage>
</organism>
<evidence type="ECO:0000256" key="1">
    <source>
        <dbReference type="SAM" id="Coils"/>
    </source>
</evidence>
<dbReference type="RefSeq" id="WP_220662027.1">
    <property type="nucleotide sequence ID" value="NZ_CP069370.1"/>
</dbReference>
<dbReference type="EMBL" id="CP069370">
    <property type="protein sequence ID" value="QYZ69811.1"/>
    <property type="molecule type" value="Genomic_DNA"/>
</dbReference>
<accession>A0A8G0ZQX6</accession>
<proteinExistence type="predicted"/>
<dbReference type="Proteomes" id="UP000826300">
    <property type="component" value="Chromosome"/>
</dbReference>
<keyword evidence="3" id="KW-1185">Reference proteome</keyword>
<reference evidence="2" key="1">
    <citation type="submission" date="2021-02" db="EMBL/GenBank/DDBJ databases">
        <title>Rhodobacter shimadae sp. nov., an aerobic anoxygenic phototrophic bacterium isolated from a hot spring.</title>
        <authorList>
            <person name="Muramatsu S."/>
            <person name="Haruta S."/>
            <person name="Hirose S."/>
            <person name="Hanada S."/>
        </authorList>
    </citation>
    <scope>NUCLEOTIDE SEQUENCE</scope>
    <source>
        <strain evidence="2">N10</strain>
    </source>
</reference>
<gene>
    <name evidence="2" type="ORF">JO391_19285</name>
</gene>
<keyword evidence="1" id="KW-0175">Coiled coil</keyword>
<protein>
    <submittedName>
        <fullName evidence="2">Uncharacterized protein</fullName>
    </submittedName>
</protein>
<evidence type="ECO:0000313" key="3">
    <source>
        <dbReference type="Proteomes" id="UP000826300"/>
    </source>
</evidence>
<evidence type="ECO:0000313" key="2">
    <source>
        <dbReference type="EMBL" id="QYZ69811.1"/>
    </source>
</evidence>
<dbReference type="AlphaFoldDB" id="A0A8G0ZQX6"/>
<sequence>MTSGLSDLRRLQVLSDLIRDSRLEAVKQAAQAEVQTCRRLEALSQNGAALDLHPAAAHAASLAYESWAELRRRELLVTLARQRAELAEAEAAARDAFGRAEAIKSILGRLGD</sequence>
<dbReference type="KEGG" id="nsm:JO391_19285"/>
<feature type="coiled-coil region" evidence="1">
    <location>
        <begin position="72"/>
        <end position="99"/>
    </location>
</feature>
<name>A0A8G0ZQX6_9RHOB</name>